<dbReference type="AlphaFoldDB" id="A0A9D9D8V9"/>
<feature type="transmembrane region" description="Helical" evidence="1">
    <location>
        <begin position="32"/>
        <end position="53"/>
    </location>
</feature>
<name>A0A9D9D8V9_9GAMM</name>
<keyword evidence="1" id="KW-0812">Transmembrane</keyword>
<organism evidence="2 3">
    <name type="scientific">Candidatus Avisuccinivibrio stercorigallinarum</name>
    <dbReference type="NCBI Taxonomy" id="2840704"/>
    <lineage>
        <taxon>Bacteria</taxon>
        <taxon>Pseudomonadati</taxon>
        <taxon>Pseudomonadota</taxon>
        <taxon>Gammaproteobacteria</taxon>
        <taxon>Aeromonadales</taxon>
        <taxon>Succinivibrionaceae</taxon>
        <taxon>Succinivibrionaceae incertae sedis</taxon>
        <taxon>Candidatus Avisuccinivibrio</taxon>
    </lineage>
</organism>
<accession>A0A9D9D8V9</accession>
<keyword evidence="1" id="KW-0472">Membrane</keyword>
<comment type="caution">
    <text evidence="2">The sequence shown here is derived from an EMBL/GenBank/DDBJ whole genome shotgun (WGS) entry which is preliminary data.</text>
</comment>
<gene>
    <name evidence="2" type="ORF">IAB19_02690</name>
</gene>
<evidence type="ECO:0000313" key="3">
    <source>
        <dbReference type="Proteomes" id="UP000823631"/>
    </source>
</evidence>
<sequence>MIEAYRPLLYTISLFVALWAQALLSNPLPPEGLYYALLSAATIWLLAGAVRCFKERARPSAVFILGAALLPHLYYLELSLLSSSPDFLPERLNSVFVVYNIFRYLFLLCAFLAVIKRFLGNLSSFASEEPERPSRR</sequence>
<feature type="transmembrane region" description="Helical" evidence="1">
    <location>
        <begin position="60"/>
        <end position="76"/>
    </location>
</feature>
<protein>
    <submittedName>
        <fullName evidence="2">Uncharacterized protein</fullName>
    </submittedName>
</protein>
<evidence type="ECO:0000256" key="1">
    <source>
        <dbReference type="SAM" id="Phobius"/>
    </source>
</evidence>
<feature type="transmembrane region" description="Helical" evidence="1">
    <location>
        <begin position="96"/>
        <end position="115"/>
    </location>
</feature>
<evidence type="ECO:0000313" key="2">
    <source>
        <dbReference type="EMBL" id="MBO8415271.1"/>
    </source>
</evidence>
<dbReference type="EMBL" id="JADINH010000049">
    <property type="protein sequence ID" value="MBO8415271.1"/>
    <property type="molecule type" value="Genomic_DNA"/>
</dbReference>
<keyword evidence="1" id="KW-1133">Transmembrane helix</keyword>
<proteinExistence type="predicted"/>
<dbReference type="Proteomes" id="UP000823631">
    <property type="component" value="Unassembled WGS sequence"/>
</dbReference>
<reference evidence="2" key="1">
    <citation type="submission" date="2020-10" db="EMBL/GenBank/DDBJ databases">
        <authorList>
            <person name="Gilroy R."/>
        </authorList>
    </citation>
    <scope>NUCLEOTIDE SEQUENCE</scope>
    <source>
        <strain evidence="2">17213</strain>
    </source>
</reference>
<reference evidence="2" key="2">
    <citation type="journal article" date="2021" name="PeerJ">
        <title>Extensive microbial diversity within the chicken gut microbiome revealed by metagenomics and culture.</title>
        <authorList>
            <person name="Gilroy R."/>
            <person name="Ravi A."/>
            <person name="Getino M."/>
            <person name="Pursley I."/>
            <person name="Horton D.L."/>
            <person name="Alikhan N.F."/>
            <person name="Baker D."/>
            <person name="Gharbi K."/>
            <person name="Hall N."/>
            <person name="Watson M."/>
            <person name="Adriaenssens E.M."/>
            <person name="Foster-Nyarko E."/>
            <person name="Jarju S."/>
            <person name="Secka A."/>
            <person name="Antonio M."/>
            <person name="Oren A."/>
            <person name="Chaudhuri R.R."/>
            <person name="La Ragione R."/>
            <person name="Hildebrand F."/>
            <person name="Pallen M.J."/>
        </authorList>
    </citation>
    <scope>NUCLEOTIDE SEQUENCE</scope>
    <source>
        <strain evidence="2">17213</strain>
    </source>
</reference>